<sequence length="220" mass="24321">MEAGNTSTAVVQENSVLNRVHSNIDRLPDDILITILSLLTVEEAAATSILSRRWRYLWMHTTGCWSFDFSEEVKVMVDKMGVSTVMDILLHHSFGRCYEIPPVPASSEGGKTRGSSFKGLWLSKSPLFGMLISLKRFWTVSSPTISAANLELFTYLGPNIDVPFGSGPHCLLEATIGGSFGESFVFGSAKHLVYISQLETLTFDVSFEVNLRISSFPNVF</sequence>
<dbReference type="InterPro" id="IPR001810">
    <property type="entry name" value="F-box_dom"/>
</dbReference>
<evidence type="ECO:0000313" key="2">
    <source>
        <dbReference type="Proteomes" id="UP001652660"/>
    </source>
</evidence>
<dbReference type="InterPro" id="IPR036047">
    <property type="entry name" value="F-box-like_dom_sf"/>
</dbReference>
<dbReference type="Proteomes" id="UP001652660">
    <property type="component" value="Chromosome 4e"/>
</dbReference>
<dbReference type="GeneID" id="140005828"/>
<dbReference type="CDD" id="cd22160">
    <property type="entry name" value="F-box_AtFBL13-like"/>
    <property type="match status" value="1"/>
</dbReference>
<protein>
    <recommendedName>
        <fullName evidence="1">F-box domain-containing protein</fullName>
    </recommendedName>
</protein>
<dbReference type="PANTHER" id="PTHR32212">
    <property type="entry name" value="CYCLIN-LIKE F-BOX"/>
    <property type="match status" value="1"/>
</dbReference>
<dbReference type="InterPro" id="IPR053781">
    <property type="entry name" value="F-box_AtFBL13-like"/>
</dbReference>
<dbReference type="RefSeq" id="XP_071902891.1">
    <property type="nucleotide sequence ID" value="XM_072046790.1"/>
</dbReference>
<gene>
    <name evidence="3" type="primary">LOC140005828</name>
</gene>
<feature type="domain" description="F-box" evidence="1">
    <location>
        <begin position="21"/>
        <end position="57"/>
    </location>
</feature>
<reference evidence="3" key="1">
    <citation type="submission" date="2025-08" db="UniProtKB">
        <authorList>
            <consortium name="RefSeq"/>
        </authorList>
    </citation>
    <scope>IDENTIFICATION</scope>
    <source>
        <tissue evidence="3">Leaves</tissue>
    </source>
</reference>
<dbReference type="Gene3D" id="1.20.1280.50">
    <property type="match status" value="1"/>
</dbReference>
<dbReference type="PANTHER" id="PTHR32212:SF459">
    <property type="entry name" value="F-BOX DOMAIN-CONTAINING PROTEIN"/>
    <property type="match status" value="1"/>
</dbReference>
<proteinExistence type="predicted"/>
<dbReference type="SUPFAM" id="SSF81383">
    <property type="entry name" value="F-box domain"/>
    <property type="match status" value="1"/>
</dbReference>
<evidence type="ECO:0000313" key="3">
    <source>
        <dbReference type="RefSeq" id="XP_071902891.1"/>
    </source>
</evidence>
<name>A0ABM4U6I5_COFAR</name>
<keyword evidence="2" id="KW-1185">Reference proteome</keyword>
<accession>A0ABM4U6I5</accession>
<organism evidence="2 3">
    <name type="scientific">Coffea arabica</name>
    <name type="common">Arabian coffee</name>
    <dbReference type="NCBI Taxonomy" id="13443"/>
    <lineage>
        <taxon>Eukaryota</taxon>
        <taxon>Viridiplantae</taxon>
        <taxon>Streptophyta</taxon>
        <taxon>Embryophyta</taxon>
        <taxon>Tracheophyta</taxon>
        <taxon>Spermatophyta</taxon>
        <taxon>Magnoliopsida</taxon>
        <taxon>eudicotyledons</taxon>
        <taxon>Gunneridae</taxon>
        <taxon>Pentapetalae</taxon>
        <taxon>asterids</taxon>
        <taxon>lamiids</taxon>
        <taxon>Gentianales</taxon>
        <taxon>Rubiaceae</taxon>
        <taxon>Ixoroideae</taxon>
        <taxon>Gardenieae complex</taxon>
        <taxon>Bertiereae - Coffeeae clade</taxon>
        <taxon>Coffeeae</taxon>
        <taxon>Coffea</taxon>
    </lineage>
</organism>
<dbReference type="Pfam" id="PF00646">
    <property type="entry name" value="F-box"/>
    <property type="match status" value="1"/>
</dbReference>
<dbReference type="PROSITE" id="PS50181">
    <property type="entry name" value="FBOX"/>
    <property type="match status" value="1"/>
</dbReference>
<evidence type="ECO:0000259" key="1">
    <source>
        <dbReference type="PROSITE" id="PS50181"/>
    </source>
</evidence>